<gene>
    <name evidence="2" type="ORF">ACFOPI_01590</name>
</gene>
<dbReference type="InterPro" id="IPR013766">
    <property type="entry name" value="Thioredoxin_domain"/>
</dbReference>
<protein>
    <submittedName>
        <fullName evidence="2">Peroxiredoxin family protein</fullName>
        <ecNumber evidence="2">1.11.1.24</ecNumber>
    </submittedName>
</protein>
<dbReference type="InterPro" id="IPR000866">
    <property type="entry name" value="AhpC/TSA"/>
</dbReference>
<evidence type="ECO:0000313" key="2">
    <source>
        <dbReference type="EMBL" id="MFC3682264.1"/>
    </source>
</evidence>
<reference evidence="3" key="1">
    <citation type="journal article" date="2019" name="Int. J. Syst. Evol. Microbiol.">
        <title>The Global Catalogue of Microorganisms (GCM) 10K type strain sequencing project: providing services to taxonomists for standard genome sequencing and annotation.</title>
        <authorList>
            <consortium name="The Broad Institute Genomics Platform"/>
            <consortium name="The Broad Institute Genome Sequencing Center for Infectious Disease"/>
            <person name="Wu L."/>
            <person name="Ma J."/>
        </authorList>
    </citation>
    <scope>NUCLEOTIDE SEQUENCE [LARGE SCALE GENOMIC DNA]</scope>
    <source>
        <strain evidence="3">KCTC 42501</strain>
    </source>
</reference>
<dbReference type="PANTHER" id="PTHR42852:SF13">
    <property type="entry name" value="PROTEIN DIPZ"/>
    <property type="match status" value="1"/>
</dbReference>
<evidence type="ECO:0000313" key="3">
    <source>
        <dbReference type="Proteomes" id="UP001595729"/>
    </source>
</evidence>
<keyword evidence="3" id="KW-1185">Reference proteome</keyword>
<name>A0ABV7VYI0_9BURK</name>
<dbReference type="Pfam" id="PF00578">
    <property type="entry name" value="AhpC-TSA"/>
    <property type="match status" value="1"/>
</dbReference>
<organism evidence="2 3">
    <name type="scientific">Hydrogenophaga luteola</name>
    <dbReference type="NCBI Taxonomy" id="1591122"/>
    <lineage>
        <taxon>Bacteria</taxon>
        <taxon>Pseudomonadati</taxon>
        <taxon>Pseudomonadota</taxon>
        <taxon>Betaproteobacteria</taxon>
        <taxon>Burkholderiales</taxon>
        <taxon>Comamonadaceae</taxon>
        <taxon>Hydrogenophaga</taxon>
    </lineage>
</organism>
<evidence type="ECO:0000259" key="1">
    <source>
        <dbReference type="PROSITE" id="PS51352"/>
    </source>
</evidence>
<comment type="caution">
    <text evidence="2">The sequence shown here is derived from an EMBL/GenBank/DDBJ whole genome shotgun (WGS) entry which is preliminary data.</text>
</comment>
<accession>A0ABV7VYI0</accession>
<dbReference type="InterPro" id="IPR036249">
    <property type="entry name" value="Thioredoxin-like_sf"/>
</dbReference>
<dbReference type="Gene3D" id="3.40.30.10">
    <property type="entry name" value="Glutaredoxin"/>
    <property type="match status" value="1"/>
</dbReference>
<sequence>MRLVPGQMAPDVQTTDFLGTPVHLAKLRGSKVLLSFHRYASCPICNLHMRELIRSHPALHDAGLSVVSVFQSPAASIAKYVGRGDTPFPILPDPGLALYRRYGVERRWTALVTPATLATAWQAVRSGFRPGVVEGPVDRTPADFLIDEQGAVVRAHYGRDLGDHIALDELMAWAHGAVQPIPAIA</sequence>
<dbReference type="PANTHER" id="PTHR42852">
    <property type="entry name" value="THIOL:DISULFIDE INTERCHANGE PROTEIN DSBE"/>
    <property type="match status" value="1"/>
</dbReference>
<feature type="domain" description="Thioredoxin" evidence="1">
    <location>
        <begin position="3"/>
        <end position="179"/>
    </location>
</feature>
<dbReference type="PROSITE" id="PS51352">
    <property type="entry name" value="THIOREDOXIN_2"/>
    <property type="match status" value="1"/>
</dbReference>
<dbReference type="GO" id="GO:0140824">
    <property type="term" value="F:thioredoxin-dependent peroxiredoxin activity"/>
    <property type="evidence" value="ECO:0007669"/>
    <property type="project" value="UniProtKB-EC"/>
</dbReference>
<dbReference type="EMBL" id="JBHRXX010000001">
    <property type="protein sequence ID" value="MFC3682264.1"/>
    <property type="molecule type" value="Genomic_DNA"/>
</dbReference>
<dbReference type="Proteomes" id="UP001595729">
    <property type="component" value="Unassembled WGS sequence"/>
</dbReference>
<keyword evidence="2" id="KW-0560">Oxidoreductase</keyword>
<dbReference type="RefSeq" id="WP_382170073.1">
    <property type="nucleotide sequence ID" value="NZ_JBHRXX010000001.1"/>
</dbReference>
<dbReference type="EC" id="1.11.1.24" evidence="2"/>
<proteinExistence type="predicted"/>
<dbReference type="CDD" id="cd02970">
    <property type="entry name" value="PRX_like2"/>
    <property type="match status" value="1"/>
</dbReference>
<keyword evidence="2" id="KW-0575">Peroxidase</keyword>
<dbReference type="InterPro" id="IPR050553">
    <property type="entry name" value="Thioredoxin_ResA/DsbE_sf"/>
</dbReference>
<dbReference type="SUPFAM" id="SSF52833">
    <property type="entry name" value="Thioredoxin-like"/>
    <property type="match status" value="1"/>
</dbReference>